<accession>A0A3D8VLH6</accession>
<gene>
    <name evidence="2" type="ORF">DXT76_14285</name>
</gene>
<evidence type="ECO:0000313" key="3">
    <source>
        <dbReference type="Proteomes" id="UP000257032"/>
    </source>
</evidence>
<organism evidence="2 3">
    <name type="scientific">Halobacillus trueperi</name>
    <dbReference type="NCBI Taxonomy" id="156205"/>
    <lineage>
        <taxon>Bacteria</taxon>
        <taxon>Bacillati</taxon>
        <taxon>Bacillota</taxon>
        <taxon>Bacilli</taxon>
        <taxon>Bacillales</taxon>
        <taxon>Bacillaceae</taxon>
        <taxon>Halobacillus</taxon>
    </lineage>
</organism>
<dbReference type="EMBL" id="QTLC01000049">
    <property type="protein sequence ID" value="RDY70256.1"/>
    <property type="molecule type" value="Genomic_DNA"/>
</dbReference>
<sequence length="141" mass="16803">MMKASIEANIRHPRELRDVRRKYSPYLAKYYGNDQLLVDASITEAVWNAWVHGHHERTDYPVLLKIHFLHSRLVVRVYDHGDGFNWRPYQVAGDVKHWFPSVEDLEKSGRGITLMFRVMDILRYNEKGNECLLMKKYLNQE</sequence>
<dbReference type="SUPFAM" id="SSF55874">
    <property type="entry name" value="ATPase domain of HSP90 chaperone/DNA topoisomerase II/histidine kinase"/>
    <property type="match status" value="1"/>
</dbReference>
<dbReference type="InterPro" id="IPR003594">
    <property type="entry name" value="HATPase_dom"/>
</dbReference>
<protein>
    <submittedName>
        <fullName evidence="2">ATP-binding protein</fullName>
    </submittedName>
</protein>
<comment type="caution">
    <text evidence="2">The sequence shown here is derived from an EMBL/GenBank/DDBJ whole genome shotgun (WGS) entry which is preliminary data.</text>
</comment>
<name>A0A3D8VLH6_9BACI</name>
<dbReference type="Pfam" id="PF13581">
    <property type="entry name" value="HATPase_c_2"/>
    <property type="match status" value="1"/>
</dbReference>
<dbReference type="Gene3D" id="3.30.565.10">
    <property type="entry name" value="Histidine kinase-like ATPase, C-terminal domain"/>
    <property type="match status" value="1"/>
</dbReference>
<dbReference type="AlphaFoldDB" id="A0A3D8VLH6"/>
<evidence type="ECO:0000259" key="1">
    <source>
        <dbReference type="Pfam" id="PF13581"/>
    </source>
</evidence>
<dbReference type="InterPro" id="IPR036890">
    <property type="entry name" value="HATPase_C_sf"/>
</dbReference>
<keyword evidence="2" id="KW-0067">ATP-binding</keyword>
<proteinExistence type="predicted"/>
<dbReference type="Proteomes" id="UP000257032">
    <property type="component" value="Unassembled WGS sequence"/>
</dbReference>
<dbReference type="GO" id="GO:0005524">
    <property type="term" value="F:ATP binding"/>
    <property type="evidence" value="ECO:0007669"/>
    <property type="project" value="UniProtKB-KW"/>
</dbReference>
<keyword evidence="2" id="KW-0547">Nucleotide-binding</keyword>
<evidence type="ECO:0000313" key="2">
    <source>
        <dbReference type="EMBL" id="RDY70256.1"/>
    </source>
</evidence>
<feature type="domain" description="Histidine kinase/HSP90-like ATPase" evidence="1">
    <location>
        <begin position="14"/>
        <end position="132"/>
    </location>
</feature>
<dbReference type="CDD" id="cd16936">
    <property type="entry name" value="HATPase_RsbW-like"/>
    <property type="match status" value="1"/>
</dbReference>
<reference evidence="2 3" key="1">
    <citation type="submission" date="2018-08" db="EMBL/GenBank/DDBJ databases">
        <title>Genome sequence of strict halophilic Halobacillus trueperi SS1 isolated from Lunsu, a salty water body of North West Himalayas.</title>
        <authorList>
            <person name="Gupta S."/>
            <person name="Sharma P."/>
            <person name="Dev K."/>
            <person name="Baumler D."/>
            <person name="Sourirajan A."/>
        </authorList>
    </citation>
    <scope>NUCLEOTIDE SEQUENCE [LARGE SCALE GENOMIC DNA]</scope>
    <source>
        <strain evidence="2 3">SS1</strain>
    </source>
</reference>